<proteinExistence type="predicted"/>
<gene>
    <name evidence="2" type="ORF">NDU88_001860</name>
</gene>
<evidence type="ECO:0000313" key="3">
    <source>
        <dbReference type="Proteomes" id="UP001066276"/>
    </source>
</evidence>
<dbReference type="Proteomes" id="UP001066276">
    <property type="component" value="Chromosome 5"/>
</dbReference>
<protein>
    <submittedName>
        <fullName evidence="2">Uncharacterized protein</fullName>
    </submittedName>
</protein>
<feature type="compositionally biased region" description="Low complexity" evidence="1">
    <location>
        <begin position="76"/>
        <end position="90"/>
    </location>
</feature>
<evidence type="ECO:0000256" key="1">
    <source>
        <dbReference type="SAM" id="MobiDB-lite"/>
    </source>
</evidence>
<keyword evidence="3" id="KW-1185">Reference proteome</keyword>
<dbReference type="EMBL" id="JANPWB010000009">
    <property type="protein sequence ID" value="KAJ1149040.1"/>
    <property type="molecule type" value="Genomic_DNA"/>
</dbReference>
<comment type="caution">
    <text evidence="2">The sequence shown here is derived from an EMBL/GenBank/DDBJ whole genome shotgun (WGS) entry which is preliminary data.</text>
</comment>
<sequence length="123" mass="13325">MADAYVVGRGTSARGQGEFHGILLLRGMQRERLSLTAEIGVGLEPQEKRGAPNLWARAAAGIKHSREAASRVSFQGGKKSNNGSGSTGNKEAIGPLEEGWMQQRQESIVNCVCRYNRSLKVNK</sequence>
<reference evidence="2" key="1">
    <citation type="journal article" date="2022" name="bioRxiv">
        <title>Sequencing and chromosome-scale assembly of the giantPleurodeles waltlgenome.</title>
        <authorList>
            <person name="Brown T."/>
            <person name="Elewa A."/>
            <person name="Iarovenko S."/>
            <person name="Subramanian E."/>
            <person name="Araus A.J."/>
            <person name="Petzold A."/>
            <person name="Susuki M."/>
            <person name="Suzuki K.-i.T."/>
            <person name="Hayashi T."/>
            <person name="Toyoda A."/>
            <person name="Oliveira C."/>
            <person name="Osipova E."/>
            <person name="Leigh N.D."/>
            <person name="Simon A."/>
            <person name="Yun M.H."/>
        </authorList>
    </citation>
    <scope>NUCLEOTIDE SEQUENCE</scope>
    <source>
        <strain evidence="2">20211129_DDA</strain>
        <tissue evidence="2">Liver</tissue>
    </source>
</reference>
<organism evidence="2 3">
    <name type="scientific">Pleurodeles waltl</name>
    <name type="common">Iberian ribbed newt</name>
    <dbReference type="NCBI Taxonomy" id="8319"/>
    <lineage>
        <taxon>Eukaryota</taxon>
        <taxon>Metazoa</taxon>
        <taxon>Chordata</taxon>
        <taxon>Craniata</taxon>
        <taxon>Vertebrata</taxon>
        <taxon>Euteleostomi</taxon>
        <taxon>Amphibia</taxon>
        <taxon>Batrachia</taxon>
        <taxon>Caudata</taxon>
        <taxon>Salamandroidea</taxon>
        <taxon>Salamandridae</taxon>
        <taxon>Pleurodelinae</taxon>
        <taxon>Pleurodeles</taxon>
    </lineage>
</organism>
<evidence type="ECO:0000313" key="2">
    <source>
        <dbReference type="EMBL" id="KAJ1149040.1"/>
    </source>
</evidence>
<feature type="region of interest" description="Disordered" evidence="1">
    <location>
        <begin position="67"/>
        <end position="93"/>
    </location>
</feature>
<dbReference type="AlphaFoldDB" id="A0AAV7RAA5"/>
<name>A0AAV7RAA5_PLEWA</name>
<accession>A0AAV7RAA5</accession>